<dbReference type="PANTHER" id="PTHR43695:SF1">
    <property type="entry name" value="RHAMNOGALACTURONAN ACETYLESTERASE"/>
    <property type="match status" value="1"/>
</dbReference>
<evidence type="ECO:0000256" key="1">
    <source>
        <dbReference type="ARBA" id="ARBA00008668"/>
    </source>
</evidence>
<reference evidence="6" key="2">
    <citation type="submission" date="2016-11" db="EMBL/GenBank/DDBJ databases">
        <authorList>
            <person name="Jaros S."/>
            <person name="Januszkiewicz K."/>
            <person name="Wedrychowicz H."/>
        </authorList>
    </citation>
    <scope>NUCLEOTIDE SEQUENCE [LARGE SCALE GENOMIC DNA]</scope>
    <source>
        <strain evidence="6">DSM 27989</strain>
    </source>
</reference>
<keyword evidence="2" id="KW-0378">Hydrolase</keyword>
<dbReference type="GO" id="GO:0016788">
    <property type="term" value="F:hydrolase activity, acting on ester bonds"/>
    <property type="evidence" value="ECO:0007669"/>
    <property type="project" value="UniProtKB-ARBA"/>
</dbReference>
<protein>
    <submittedName>
        <fullName evidence="6">Lysophospholipase L1</fullName>
    </submittedName>
</protein>
<evidence type="ECO:0000313" key="7">
    <source>
        <dbReference type="Proteomes" id="UP000184120"/>
    </source>
</evidence>
<dbReference type="InterPro" id="IPR013830">
    <property type="entry name" value="SGNH_hydro"/>
</dbReference>
<evidence type="ECO:0000313" key="6">
    <source>
        <dbReference type="EMBL" id="SHL61962.1"/>
    </source>
</evidence>
<proteinExistence type="inferred from homology"/>
<keyword evidence="3" id="KW-0732">Signal</keyword>
<dbReference type="OrthoDB" id="9807041at2"/>
<evidence type="ECO:0000256" key="3">
    <source>
        <dbReference type="SAM" id="SignalP"/>
    </source>
</evidence>
<dbReference type="Proteomes" id="UP000650994">
    <property type="component" value="Unassembled WGS sequence"/>
</dbReference>
<dbReference type="EMBL" id="BMFL01000016">
    <property type="protein sequence ID" value="GGF05689.1"/>
    <property type="molecule type" value="Genomic_DNA"/>
</dbReference>
<accession>A0A1M7C3T7</accession>
<dbReference type="Proteomes" id="UP000184120">
    <property type="component" value="Unassembled WGS sequence"/>
</dbReference>
<evidence type="ECO:0000259" key="4">
    <source>
        <dbReference type="Pfam" id="PF13472"/>
    </source>
</evidence>
<sequence length="246" mass="28228">MKKIYLITIFLCLIGITKAQQPTLFLVGDSTMADKVNPNENPEHGWGQILPTLLTNKITIQNHATNGRSSKSFRTEGRWDKVHNQLKKGDYVIIQFGHNDQKIEDSIRYTNPATQYRSNLERYVKETREKGAIPILMTSIVRRNFNEKGVLIDTHNLYPIVVRMVAKDLDVPFVDLQQATEEIVLTYGPEKSKKLYLHFEPKEVNYYPDGKHDDTHLSKLGATLTAEKALKALEKLNIGFEKFVKK</sequence>
<organism evidence="6 7">
    <name type="scientific">Chishuiella changwenlii</name>
    <dbReference type="NCBI Taxonomy" id="1434701"/>
    <lineage>
        <taxon>Bacteria</taxon>
        <taxon>Pseudomonadati</taxon>
        <taxon>Bacteroidota</taxon>
        <taxon>Flavobacteriia</taxon>
        <taxon>Flavobacteriales</taxon>
        <taxon>Weeksellaceae</taxon>
        <taxon>Chishuiella</taxon>
    </lineage>
</organism>
<reference evidence="5" key="5">
    <citation type="submission" date="2024-05" db="EMBL/GenBank/DDBJ databases">
        <authorList>
            <person name="Sun Q."/>
            <person name="Zhou Y."/>
        </authorList>
    </citation>
    <scope>NUCLEOTIDE SEQUENCE</scope>
    <source>
        <strain evidence="5">CGMCC 1.12707</strain>
    </source>
</reference>
<comment type="similarity">
    <text evidence="1">Belongs to the 'GDSL' lipolytic enzyme family.</text>
</comment>
<dbReference type="EMBL" id="FRBH01000012">
    <property type="protein sequence ID" value="SHL61962.1"/>
    <property type="molecule type" value="Genomic_DNA"/>
</dbReference>
<dbReference type="RefSeq" id="WP_072933822.1">
    <property type="nucleotide sequence ID" value="NZ_BMFL01000016.1"/>
</dbReference>
<gene>
    <name evidence="5" type="ORF">GCM10010984_23670</name>
    <name evidence="6" type="ORF">SAMN05443634_11280</name>
</gene>
<reference evidence="7" key="3">
    <citation type="submission" date="2016-11" db="EMBL/GenBank/DDBJ databases">
        <authorList>
            <person name="Varghese N."/>
            <person name="Submissions S."/>
        </authorList>
    </citation>
    <scope>NUCLEOTIDE SEQUENCE [LARGE SCALE GENOMIC DNA]</scope>
    <source>
        <strain evidence="7">DSM 27989</strain>
    </source>
</reference>
<feature type="domain" description="SGNH hydrolase-type esterase" evidence="4">
    <location>
        <begin position="27"/>
        <end position="222"/>
    </location>
</feature>
<name>A0A1M7C3T7_9FLAO</name>
<dbReference type="InterPro" id="IPR037459">
    <property type="entry name" value="RhgT-like"/>
</dbReference>
<dbReference type="InterPro" id="IPR036514">
    <property type="entry name" value="SGNH_hydro_sf"/>
</dbReference>
<reference evidence="8" key="4">
    <citation type="journal article" date="2019" name="Int. J. Syst. Evol. Microbiol.">
        <title>The Global Catalogue of Microorganisms (GCM) 10K type strain sequencing project: providing services to taxonomists for standard genome sequencing and annotation.</title>
        <authorList>
            <consortium name="The Broad Institute Genomics Platform"/>
            <consortium name="The Broad Institute Genome Sequencing Center for Infectious Disease"/>
            <person name="Wu L."/>
            <person name="Ma J."/>
        </authorList>
    </citation>
    <scope>NUCLEOTIDE SEQUENCE [LARGE SCALE GENOMIC DNA]</scope>
    <source>
        <strain evidence="8">CGMCC 1.12707</strain>
    </source>
</reference>
<evidence type="ECO:0000256" key="2">
    <source>
        <dbReference type="ARBA" id="ARBA00022801"/>
    </source>
</evidence>
<dbReference type="PANTHER" id="PTHR43695">
    <property type="entry name" value="PUTATIVE (AFU_ORTHOLOGUE AFUA_2G17250)-RELATED"/>
    <property type="match status" value="1"/>
</dbReference>
<dbReference type="CDD" id="cd01821">
    <property type="entry name" value="Rhamnogalacturan_acetylesterase_like"/>
    <property type="match status" value="1"/>
</dbReference>
<reference evidence="5" key="1">
    <citation type="journal article" date="2014" name="Int. J. Syst. Evol. Microbiol.">
        <title>Complete genome of a new Firmicutes species belonging to the dominant human colonic microbiota ('Ruminococcus bicirculans') reveals two chromosomes and a selective capacity to utilize plant glucans.</title>
        <authorList>
            <consortium name="NISC Comparative Sequencing Program"/>
            <person name="Wegmann U."/>
            <person name="Louis P."/>
            <person name="Goesmann A."/>
            <person name="Henrissat B."/>
            <person name="Duncan S.H."/>
            <person name="Flint H.J."/>
        </authorList>
    </citation>
    <scope>NUCLEOTIDE SEQUENCE</scope>
    <source>
        <strain evidence="5">CGMCC 1.12707</strain>
    </source>
</reference>
<dbReference type="AlphaFoldDB" id="A0A1M7C3T7"/>
<feature type="chain" id="PRO_5012726075" evidence="3">
    <location>
        <begin position="20"/>
        <end position="246"/>
    </location>
</feature>
<evidence type="ECO:0000313" key="5">
    <source>
        <dbReference type="EMBL" id="GGF05689.1"/>
    </source>
</evidence>
<dbReference type="SUPFAM" id="SSF52266">
    <property type="entry name" value="SGNH hydrolase"/>
    <property type="match status" value="1"/>
</dbReference>
<dbReference type="STRING" id="1434701.SAMN05443634_11280"/>
<feature type="signal peptide" evidence="3">
    <location>
        <begin position="1"/>
        <end position="19"/>
    </location>
</feature>
<dbReference type="Gene3D" id="3.40.50.1110">
    <property type="entry name" value="SGNH hydrolase"/>
    <property type="match status" value="1"/>
</dbReference>
<evidence type="ECO:0000313" key="8">
    <source>
        <dbReference type="Proteomes" id="UP000650994"/>
    </source>
</evidence>
<dbReference type="Pfam" id="PF13472">
    <property type="entry name" value="Lipase_GDSL_2"/>
    <property type="match status" value="1"/>
</dbReference>
<keyword evidence="8" id="KW-1185">Reference proteome</keyword>